<protein>
    <recommendedName>
        <fullName evidence="1">Ricin B lectin domain-containing protein</fullName>
    </recommendedName>
</protein>
<dbReference type="Pfam" id="PF14200">
    <property type="entry name" value="RicinB_lectin_2"/>
    <property type="match status" value="1"/>
</dbReference>
<proteinExistence type="predicted"/>
<dbReference type="Proteomes" id="UP001268819">
    <property type="component" value="Unassembled WGS sequence"/>
</dbReference>
<name>A0ABU1PWP8_9PSEU</name>
<accession>A0ABU1PWP8</accession>
<dbReference type="InterPro" id="IPR000772">
    <property type="entry name" value="Ricin_B_lectin"/>
</dbReference>
<sequence length="81" mass="8636">MCALSGSGTDLDLTIRNTSGAERVRYAWGDGTTTPTTYHRVDVRHSGKCLDVVGASTADGAELVQYTCGTGTNQQWPRTTV</sequence>
<dbReference type="Gene3D" id="2.80.10.50">
    <property type="match status" value="1"/>
</dbReference>
<keyword evidence="3" id="KW-1185">Reference proteome</keyword>
<dbReference type="PROSITE" id="PS50231">
    <property type="entry name" value="RICIN_B_LECTIN"/>
    <property type="match status" value="1"/>
</dbReference>
<evidence type="ECO:0000313" key="3">
    <source>
        <dbReference type="Proteomes" id="UP001268819"/>
    </source>
</evidence>
<organism evidence="2 3">
    <name type="scientific">Saccharothrix longispora</name>
    <dbReference type="NCBI Taxonomy" id="33920"/>
    <lineage>
        <taxon>Bacteria</taxon>
        <taxon>Bacillati</taxon>
        <taxon>Actinomycetota</taxon>
        <taxon>Actinomycetes</taxon>
        <taxon>Pseudonocardiales</taxon>
        <taxon>Pseudonocardiaceae</taxon>
        <taxon>Saccharothrix</taxon>
    </lineage>
</organism>
<evidence type="ECO:0000313" key="2">
    <source>
        <dbReference type="EMBL" id="MDR6594314.1"/>
    </source>
</evidence>
<dbReference type="EMBL" id="JAVDSG010000001">
    <property type="protein sequence ID" value="MDR6594314.1"/>
    <property type="molecule type" value="Genomic_DNA"/>
</dbReference>
<dbReference type="SUPFAM" id="SSF50370">
    <property type="entry name" value="Ricin B-like lectins"/>
    <property type="match status" value="1"/>
</dbReference>
<feature type="domain" description="Ricin B lectin" evidence="1">
    <location>
        <begin position="34"/>
        <end position="76"/>
    </location>
</feature>
<gene>
    <name evidence="2" type="ORF">J2S66_002698</name>
</gene>
<comment type="caution">
    <text evidence="2">The sequence shown here is derived from an EMBL/GenBank/DDBJ whole genome shotgun (WGS) entry which is preliminary data.</text>
</comment>
<reference evidence="2 3" key="1">
    <citation type="submission" date="2023-07" db="EMBL/GenBank/DDBJ databases">
        <title>Sequencing the genomes of 1000 actinobacteria strains.</title>
        <authorList>
            <person name="Klenk H.-P."/>
        </authorList>
    </citation>
    <scope>NUCLEOTIDE SEQUENCE [LARGE SCALE GENOMIC DNA]</scope>
    <source>
        <strain evidence="2 3">DSM 43749</strain>
    </source>
</reference>
<dbReference type="RefSeq" id="WP_310307323.1">
    <property type="nucleotide sequence ID" value="NZ_BAAAXB010000001.1"/>
</dbReference>
<evidence type="ECO:0000259" key="1">
    <source>
        <dbReference type="Pfam" id="PF14200"/>
    </source>
</evidence>
<dbReference type="InterPro" id="IPR035992">
    <property type="entry name" value="Ricin_B-like_lectins"/>
</dbReference>